<feature type="signal peptide" evidence="4">
    <location>
        <begin position="1"/>
        <end position="23"/>
    </location>
</feature>
<dbReference type="SUPFAM" id="SSF52058">
    <property type="entry name" value="L domain-like"/>
    <property type="match status" value="1"/>
</dbReference>
<name>A0A9D3YE09_DREPO</name>
<feature type="chain" id="PRO_5038363894" description="LRRNT domain-containing protein" evidence="4">
    <location>
        <begin position="24"/>
        <end position="152"/>
    </location>
</feature>
<reference evidence="6" key="1">
    <citation type="journal article" date="2019" name="bioRxiv">
        <title>The Genome of the Zebra Mussel, Dreissena polymorpha: A Resource for Invasive Species Research.</title>
        <authorList>
            <person name="McCartney M.A."/>
            <person name="Auch B."/>
            <person name="Kono T."/>
            <person name="Mallez S."/>
            <person name="Zhang Y."/>
            <person name="Obille A."/>
            <person name="Becker A."/>
            <person name="Abrahante J.E."/>
            <person name="Garbe J."/>
            <person name="Badalamenti J.P."/>
            <person name="Herman A."/>
            <person name="Mangelson H."/>
            <person name="Liachko I."/>
            <person name="Sullivan S."/>
            <person name="Sone E.D."/>
            <person name="Koren S."/>
            <person name="Silverstein K.A.T."/>
            <person name="Beckman K.B."/>
            <person name="Gohl D.M."/>
        </authorList>
    </citation>
    <scope>NUCLEOTIDE SEQUENCE</scope>
    <source>
        <strain evidence="6">Duluth1</strain>
        <tissue evidence="6">Whole animal</tissue>
    </source>
</reference>
<evidence type="ECO:0000313" key="6">
    <source>
        <dbReference type="EMBL" id="KAH3696499.1"/>
    </source>
</evidence>
<reference evidence="6" key="2">
    <citation type="submission" date="2020-11" db="EMBL/GenBank/DDBJ databases">
        <authorList>
            <person name="McCartney M.A."/>
            <person name="Auch B."/>
            <person name="Kono T."/>
            <person name="Mallez S."/>
            <person name="Becker A."/>
            <person name="Gohl D.M."/>
            <person name="Silverstein K.A.T."/>
            <person name="Koren S."/>
            <person name="Bechman K.B."/>
            <person name="Herman A."/>
            <person name="Abrahante J.E."/>
            <person name="Garbe J."/>
        </authorList>
    </citation>
    <scope>NUCLEOTIDE SEQUENCE</scope>
    <source>
        <strain evidence="6">Duluth1</strain>
        <tissue evidence="6">Whole animal</tissue>
    </source>
</reference>
<keyword evidence="2 4" id="KW-0732">Signal</keyword>
<keyword evidence="3" id="KW-0677">Repeat</keyword>
<sequence>MMFTYHSCVLVMILALCTGVTRGQCPEKCHCEGLRVNCRGQKLSTIPPPLPNATDLDLENNLLATLTDDSLRGWQNLTTLDLTLNMLASLSDDAFKGLQNLQKLYLYGNRLRNISRKWFKGLTQLHTLELGLNMLASLPDDAFKELSNLETL</sequence>
<dbReference type="InterPro" id="IPR000372">
    <property type="entry name" value="LRRNT"/>
</dbReference>
<dbReference type="SMART" id="SM00013">
    <property type="entry name" value="LRRNT"/>
    <property type="match status" value="1"/>
</dbReference>
<evidence type="ECO:0000256" key="3">
    <source>
        <dbReference type="ARBA" id="ARBA00022737"/>
    </source>
</evidence>
<proteinExistence type="predicted"/>
<dbReference type="PANTHER" id="PTHR24373">
    <property type="entry name" value="SLIT RELATED LEUCINE-RICH REPEAT NEURONAL PROTEIN"/>
    <property type="match status" value="1"/>
</dbReference>
<comment type="caution">
    <text evidence="6">The sequence shown here is derived from an EMBL/GenBank/DDBJ whole genome shotgun (WGS) entry which is preliminary data.</text>
</comment>
<evidence type="ECO:0000256" key="4">
    <source>
        <dbReference type="SAM" id="SignalP"/>
    </source>
</evidence>
<dbReference type="PANTHER" id="PTHR24373:SF275">
    <property type="entry name" value="TIR DOMAIN-CONTAINING PROTEIN"/>
    <property type="match status" value="1"/>
</dbReference>
<dbReference type="InterPro" id="IPR032675">
    <property type="entry name" value="LRR_dom_sf"/>
</dbReference>
<dbReference type="InterPro" id="IPR050328">
    <property type="entry name" value="Dev_Immune_Receptor"/>
</dbReference>
<dbReference type="Gene3D" id="3.80.10.10">
    <property type="entry name" value="Ribonuclease Inhibitor"/>
    <property type="match status" value="1"/>
</dbReference>
<dbReference type="PROSITE" id="PS51450">
    <property type="entry name" value="LRR"/>
    <property type="match status" value="1"/>
</dbReference>
<evidence type="ECO:0000259" key="5">
    <source>
        <dbReference type="SMART" id="SM00013"/>
    </source>
</evidence>
<dbReference type="Pfam" id="PF13855">
    <property type="entry name" value="LRR_8"/>
    <property type="match status" value="1"/>
</dbReference>
<dbReference type="Proteomes" id="UP000828390">
    <property type="component" value="Unassembled WGS sequence"/>
</dbReference>
<dbReference type="InterPro" id="IPR003591">
    <property type="entry name" value="Leu-rich_rpt_typical-subtyp"/>
</dbReference>
<evidence type="ECO:0000313" key="7">
    <source>
        <dbReference type="Proteomes" id="UP000828390"/>
    </source>
</evidence>
<evidence type="ECO:0000256" key="2">
    <source>
        <dbReference type="ARBA" id="ARBA00022729"/>
    </source>
</evidence>
<protein>
    <recommendedName>
        <fullName evidence="5">LRRNT domain-containing protein</fullName>
    </recommendedName>
</protein>
<dbReference type="EMBL" id="JAIWYP010000016">
    <property type="protein sequence ID" value="KAH3696499.1"/>
    <property type="molecule type" value="Genomic_DNA"/>
</dbReference>
<feature type="domain" description="LRRNT" evidence="5">
    <location>
        <begin position="24"/>
        <end position="56"/>
    </location>
</feature>
<accession>A0A9D3YE09</accession>
<gene>
    <name evidence="6" type="ORF">DPMN_083964</name>
</gene>
<organism evidence="6 7">
    <name type="scientific">Dreissena polymorpha</name>
    <name type="common">Zebra mussel</name>
    <name type="synonym">Mytilus polymorpha</name>
    <dbReference type="NCBI Taxonomy" id="45954"/>
    <lineage>
        <taxon>Eukaryota</taxon>
        <taxon>Metazoa</taxon>
        <taxon>Spiralia</taxon>
        <taxon>Lophotrochozoa</taxon>
        <taxon>Mollusca</taxon>
        <taxon>Bivalvia</taxon>
        <taxon>Autobranchia</taxon>
        <taxon>Heteroconchia</taxon>
        <taxon>Euheterodonta</taxon>
        <taxon>Imparidentia</taxon>
        <taxon>Neoheterodontei</taxon>
        <taxon>Myida</taxon>
        <taxon>Dreissenoidea</taxon>
        <taxon>Dreissenidae</taxon>
        <taxon>Dreissena</taxon>
    </lineage>
</organism>
<dbReference type="InterPro" id="IPR001611">
    <property type="entry name" value="Leu-rich_rpt"/>
</dbReference>
<evidence type="ECO:0000256" key="1">
    <source>
        <dbReference type="ARBA" id="ARBA00022614"/>
    </source>
</evidence>
<keyword evidence="7" id="KW-1185">Reference proteome</keyword>
<dbReference type="SMART" id="SM00369">
    <property type="entry name" value="LRR_TYP"/>
    <property type="match status" value="4"/>
</dbReference>
<dbReference type="AlphaFoldDB" id="A0A9D3YE09"/>
<keyword evidence="1" id="KW-0433">Leucine-rich repeat</keyword>